<dbReference type="STRING" id="133381.A0A2T9ZHV8"/>
<dbReference type="OrthoDB" id="1700726at2759"/>
<dbReference type="PANTHER" id="PTHR43272:SF33">
    <property type="entry name" value="AMP-BINDING DOMAIN-CONTAINING PROTEIN-RELATED"/>
    <property type="match status" value="1"/>
</dbReference>
<dbReference type="GO" id="GO:0005783">
    <property type="term" value="C:endoplasmic reticulum"/>
    <property type="evidence" value="ECO:0007669"/>
    <property type="project" value="TreeGrafter"/>
</dbReference>
<dbReference type="InterPro" id="IPR042099">
    <property type="entry name" value="ANL_N_sf"/>
</dbReference>
<accession>A0A2T9ZHV8</accession>
<dbReference type="GO" id="GO:0004467">
    <property type="term" value="F:long-chain fatty acid-CoA ligase activity"/>
    <property type="evidence" value="ECO:0007669"/>
    <property type="project" value="TreeGrafter"/>
</dbReference>
<dbReference type="InterPro" id="IPR020845">
    <property type="entry name" value="AMP-binding_CS"/>
</dbReference>
<protein>
    <recommendedName>
        <fullName evidence="3">AMP-dependent synthetase/ligase domain-containing protein</fullName>
    </recommendedName>
</protein>
<organism evidence="4 5">
    <name type="scientific">Smittium megazygosporum</name>
    <dbReference type="NCBI Taxonomy" id="133381"/>
    <lineage>
        <taxon>Eukaryota</taxon>
        <taxon>Fungi</taxon>
        <taxon>Fungi incertae sedis</taxon>
        <taxon>Zoopagomycota</taxon>
        <taxon>Kickxellomycotina</taxon>
        <taxon>Harpellomycetes</taxon>
        <taxon>Harpellales</taxon>
        <taxon>Legeriomycetaceae</taxon>
        <taxon>Smittium</taxon>
    </lineage>
</organism>
<dbReference type="Pfam" id="PF00501">
    <property type="entry name" value="AMP-binding"/>
    <property type="match status" value="1"/>
</dbReference>
<dbReference type="GO" id="GO:0016020">
    <property type="term" value="C:membrane"/>
    <property type="evidence" value="ECO:0007669"/>
    <property type="project" value="TreeGrafter"/>
</dbReference>
<gene>
    <name evidence="4" type="ORF">BB560_001419</name>
</gene>
<keyword evidence="5" id="KW-1185">Reference proteome</keyword>
<reference evidence="4 5" key="1">
    <citation type="journal article" date="2018" name="MBio">
        <title>Comparative Genomics Reveals the Core Gene Toolbox for the Fungus-Insect Symbiosis.</title>
        <authorList>
            <person name="Wang Y."/>
            <person name="Stata M."/>
            <person name="Wang W."/>
            <person name="Stajich J.E."/>
            <person name="White M.M."/>
            <person name="Moncalvo J.M."/>
        </authorList>
    </citation>
    <scope>NUCLEOTIDE SEQUENCE [LARGE SCALE GENOMIC DNA]</scope>
    <source>
        <strain evidence="4 5">SC-DP-2</strain>
    </source>
</reference>
<comment type="caution">
    <text evidence="4">The sequence shown here is derived from an EMBL/GenBank/DDBJ whole genome shotgun (WGS) entry which is preliminary data.</text>
</comment>
<feature type="domain" description="AMP-dependent synthetase/ligase" evidence="3">
    <location>
        <begin position="74"/>
        <end position="507"/>
    </location>
</feature>
<evidence type="ECO:0000313" key="4">
    <source>
        <dbReference type="EMBL" id="PVV04097.1"/>
    </source>
</evidence>
<dbReference type="GO" id="GO:0005524">
    <property type="term" value="F:ATP binding"/>
    <property type="evidence" value="ECO:0007669"/>
    <property type="project" value="UniProtKB-KW"/>
</dbReference>
<keyword evidence="2" id="KW-0067">ATP-binding</keyword>
<name>A0A2T9ZHV8_9FUNG</name>
<keyword evidence="1" id="KW-0547">Nucleotide-binding</keyword>
<dbReference type="Gene3D" id="3.40.50.12780">
    <property type="entry name" value="N-terminal domain of ligase-like"/>
    <property type="match status" value="1"/>
</dbReference>
<evidence type="ECO:0000313" key="5">
    <source>
        <dbReference type="Proteomes" id="UP000245609"/>
    </source>
</evidence>
<dbReference type="PANTHER" id="PTHR43272">
    <property type="entry name" value="LONG-CHAIN-FATTY-ACID--COA LIGASE"/>
    <property type="match status" value="1"/>
</dbReference>
<sequence length="684" mass="76649">MDYTKAYKVRVLPNSAEPGYTPILTSPIDERELYSGDFAKVDTVHDIFIRAVNAAPSAGHLGYRPYNHKTGEYGDYVFYSYAETYERAANIGSGLIQIAQGVAEKTNGSVKSILDRKWPVAIYSINRVEWTLVDLAISAQSLYSVALYDTLGESAFEYILNHSEPHIVVCSLDKVPNLLKAADKLKYVKVIISMDPLDEQANFESPPHFQLKQNSIDVLKKWASSKNILLTDLPAVESLGKAKKILMYPPTSSDIYTILYTSGTTGNPKGVVSTHASYAASAKTCYLQRGIYENGISIVSYLPLAHCYGRNFENFTRLHKGRIGYFSGDVNRLLEDNNNMNPTCFTGVPRLLQRFYGVLSSQTVDLEGPRGDLIRRAYKEKVENMHNGKGYTHPIWDALFFNKTKRFLSKNLDLIVTGSAPLEPHVNDFLRVAFISDVMDGYGMTENAASISCQGIGDVSSGNSGIPYSHLQVRLRDVPDMQYFVTDKPHPRGEIVVKGPTLFKEYLKEPEKTTEVLSEDGWFSTGDIGRFNEDGSLTIIDRKKSIFKLSQGEYIAPEKIENVLSKNNLILQSFVHGLSTKNNLVAIIVPDPETFIPWAKKSAPSHSNSTLADLTKLDIIKAKFISEIDSFCRKSGLYGFEIPKNIHFETVPFDSETNCLLTPTFKLRRFEAIKHYKEIIDSLY</sequence>
<evidence type="ECO:0000256" key="2">
    <source>
        <dbReference type="ARBA" id="ARBA00022840"/>
    </source>
</evidence>
<dbReference type="PROSITE" id="PS00455">
    <property type="entry name" value="AMP_BINDING"/>
    <property type="match status" value="1"/>
</dbReference>
<evidence type="ECO:0000259" key="3">
    <source>
        <dbReference type="Pfam" id="PF00501"/>
    </source>
</evidence>
<dbReference type="EMBL" id="MBFS01000163">
    <property type="protein sequence ID" value="PVV04097.1"/>
    <property type="molecule type" value="Genomic_DNA"/>
</dbReference>
<dbReference type="InterPro" id="IPR000873">
    <property type="entry name" value="AMP-dep_synth/lig_dom"/>
</dbReference>
<proteinExistence type="predicted"/>
<dbReference type="SUPFAM" id="SSF56801">
    <property type="entry name" value="Acetyl-CoA synthetase-like"/>
    <property type="match status" value="1"/>
</dbReference>
<evidence type="ECO:0000256" key="1">
    <source>
        <dbReference type="ARBA" id="ARBA00022741"/>
    </source>
</evidence>
<dbReference type="AlphaFoldDB" id="A0A2T9ZHV8"/>
<dbReference type="Proteomes" id="UP000245609">
    <property type="component" value="Unassembled WGS sequence"/>
</dbReference>